<evidence type="ECO:0000313" key="2">
    <source>
        <dbReference type="Proteomes" id="UP001162501"/>
    </source>
</evidence>
<gene>
    <name evidence="1" type="ORF">MRATA1EN22A_LOCUS3537</name>
</gene>
<dbReference type="Proteomes" id="UP001162501">
    <property type="component" value="Chromosome 11"/>
</dbReference>
<sequence>MSLNTPPQLSILRRFCPSLLTPFGFGIAPGLLTPSHSMTKPAPCLQRARGRRVQKGAPTQLHPSRPPMSWSLSGALDPSVHHPPDLFPGHAPLPHSGILDTPPPLMLRWAWSIQTDSGPLHDLPAAGLPSPHSSSNSPRLPIFRTQLRPSVAPLWPQATAHKGGHTGLGSLSSPVCILPRAELNQEHCLTFALYSTRDDPFPASPPRLVLFMFWSLP</sequence>
<proteinExistence type="predicted"/>
<evidence type="ECO:0000313" key="1">
    <source>
        <dbReference type="EMBL" id="CAM9510068.1"/>
    </source>
</evidence>
<name>A0AC59YA04_RANTA</name>
<reference evidence="1" key="1">
    <citation type="submission" date="2023-05" db="EMBL/GenBank/DDBJ databases">
        <authorList>
            <consortium name="ELIXIR-Norway"/>
        </authorList>
    </citation>
    <scope>NUCLEOTIDE SEQUENCE</scope>
</reference>
<accession>A0AC59YA04</accession>
<protein>
    <submittedName>
        <fullName evidence="1">Uncharacterized protein</fullName>
    </submittedName>
</protein>
<dbReference type="EMBL" id="OX596095">
    <property type="protein sequence ID" value="CAM9510068.1"/>
    <property type="molecule type" value="Genomic_DNA"/>
</dbReference>
<organism evidence="1 2">
    <name type="scientific">Rangifer tarandus platyrhynchus</name>
    <name type="common">Svalbard reindeer</name>
    <dbReference type="NCBI Taxonomy" id="3082113"/>
    <lineage>
        <taxon>Eukaryota</taxon>
        <taxon>Metazoa</taxon>
        <taxon>Chordata</taxon>
        <taxon>Craniata</taxon>
        <taxon>Vertebrata</taxon>
        <taxon>Euteleostomi</taxon>
        <taxon>Mammalia</taxon>
        <taxon>Eutheria</taxon>
        <taxon>Laurasiatheria</taxon>
        <taxon>Artiodactyla</taxon>
        <taxon>Ruminantia</taxon>
        <taxon>Pecora</taxon>
        <taxon>Cervidae</taxon>
        <taxon>Odocoileinae</taxon>
        <taxon>Rangifer</taxon>
    </lineage>
</organism>
<reference evidence="1" key="2">
    <citation type="submission" date="2025-03" db="EMBL/GenBank/DDBJ databases">
        <authorList>
            <consortium name="ELIXIR-Norway"/>
            <consortium name="Elixir Norway"/>
        </authorList>
    </citation>
    <scope>NUCLEOTIDE SEQUENCE</scope>
</reference>